<evidence type="ECO:0000259" key="2">
    <source>
        <dbReference type="PROSITE" id="PS50943"/>
    </source>
</evidence>
<protein>
    <recommendedName>
        <fullName evidence="2">HTH cro/C1-type domain-containing protein</fullName>
    </recommendedName>
</protein>
<keyword evidence="4" id="KW-1185">Reference proteome</keyword>
<name>A0ABP6ZMB5_9ACTN</name>
<dbReference type="PANTHER" id="PTHR37301">
    <property type="entry name" value="DNA-BINDING PROTEIN-RELATED"/>
    <property type="match status" value="1"/>
</dbReference>
<feature type="compositionally biased region" description="Basic and acidic residues" evidence="1">
    <location>
        <begin position="23"/>
        <end position="33"/>
    </location>
</feature>
<dbReference type="Gene3D" id="1.10.260.40">
    <property type="entry name" value="lambda repressor-like DNA-binding domains"/>
    <property type="match status" value="1"/>
</dbReference>
<dbReference type="Pfam" id="PF13443">
    <property type="entry name" value="HTH_26"/>
    <property type="match status" value="1"/>
</dbReference>
<accession>A0ABP6ZMB5</accession>
<dbReference type="SMART" id="SM00530">
    <property type="entry name" value="HTH_XRE"/>
    <property type="match status" value="1"/>
</dbReference>
<reference evidence="4" key="1">
    <citation type="journal article" date="2019" name="Int. J. Syst. Evol. Microbiol.">
        <title>The Global Catalogue of Microorganisms (GCM) 10K type strain sequencing project: providing services to taxonomists for standard genome sequencing and annotation.</title>
        <authorList>
            <consortium name="The Broad Institute Genomics Platform"/>
            <consortium name="The Broad Institute Genome Sequencing Center for Infectious Disease"/>
            <person name="Wu L."/>
            <person name="Ma J."/>
        </authorList>
    </citation>
    <scope>NUCLEOTIDE SEQUENCE [LARGE SCALE GENOMIC DNA]</scope>
    <source>
        <strain evidence="4">JCM 16902</strain>
    </source>
</reference>
<feature type="compositionally biased region" description="Polar residues" evidence="1">
    <location>
        <begin position="8"/>
        <end position="22"/>
    </location>
</feature>
<dbReference type="SUPFAM" id="SSF47413">
    <property type="entry name" value="lambda repressor-like DNA-binding domains"/>
    <property type="match status" value="1"/>
</dbReference>
<dbReference type="InterPro" id="IPR001387">
    <property type="entry name" value="Cro/C1-type_HTH"/>
</dbReference>
<dbReference type="EMBL" id="BAAAZO010000004">
    <property type="protein sequence ID" value="GAA3612381.1"/>
    <property type="molecule type" value="Genomic_DNA"/>
</dbReference>
<dbReference type="PROSITE" id="PS50943">
    <property type="entry name" value="HTH_CROC1"/>
    <property type="match status" value="1"/>
</dbReference>
<organism evidence="3 4">
    <name type="scientific">Kineosporia mesophila</name>
    <dbReference type="NCBI Taxonomy" id="566012"/>
    <lineage>
        <taxon>Bacteria</taxon>
        <taxon>Bacillati</taxon>
        <taxon>Actinomycetota</taxon>
        <taxon>Actinomycetes</taxon>
        <taxon>Kineosporiales</taxon>
        <taxon>Kineosporiaceae</taxon>
        <taxon>Kineosporia</taxon>
    </lineage>
</organism>
<dbReference type="Proteomes" id="UP001501074">
    <property type="component" value="Unassembled WGS sequence"/>
</dbReference>
<feature type="domain" description="HTH cro/C1-type" evidence="2">
    <location>
        <begin position="38"/>
        <end position="93"/>
    </location>
</feature>
<evidence type="ECO:0000256" key="1">
    <source>
        <dbReference type="SAM" id="MobiDB-lite"/>
    </source>
</evidence>
<comment type="caution">
    <text evidence="3">The sequence shown here is derived from an EMBL/GenBank/DDBJ whole genome shotgun (WGS) entry which is preliminary data.</text>
</comment>
<sequence length="103" mass="11322">MRRPSEQVPEQVSHQMSGQTSEPGHDQPEHDHHVICHLDDLLAERSMTLTELSVQVGVTVVNLSVLKNNRARAVRFSTLSAICEVLRCSPGELLTVEVGPAKS</sequence>
<evidence type="ECO:0000313" key="3">
    <source>
        <dbReference type="EMBL" id="GAA3612381.1"/>
    </source>
</evidence>
<dbReference type="PANTHER" id="PTHR37301:SF1">
    <property type="entry name" value="DNA-BINDING PROTEIN"/>
    <property type="match status" value="1"/>
</dbReference>
<evidence type="ECO:0000313" key="4">
    <source>
        <dbReference type="Proteomes" id="UP001501074"/>
    </source>
</evidence>
<proteinExistence type="predicted"/>
<dbReference type="InterPro" id="IPR010982">
    <property type="entry name" value="Lambda_DNA-bd_dom_sf"/>
</dbReference>
<gene>
    <name evidence="3" type="ORF">GCM10022223_30580</name>
</gene>
<feature type="region of interest" description="Disordered" evidence="1">
    <location>
        <begin position="1"/>
        <end position="33"/>
    </location>
</feature>